<proteinExistence type="inferred from homology"/>
<dbReference type="EMBL" id="CAJVQB010171312">
    <property type="protein sequence ID" value="CAG8857468.1"/>
    <property type="molecule type" value="Genomic_DNA"/>
</dbReference>
<reference evidence="2 3" key="1">
    <citation type="submission" date="2021-06" db="EMBL/GenBank/DDBJ databases">
        <authorList>
            <person name="Kallberg Y."/>
            <person name="Tangrot J."/>
            <person name="Rosling A."/>
        </authorList>
    </citation>
    <scope>NUCLEOTIDE SEQUENCE [LARGE SCALE GENOMIC DNA]</scope>
    <source>
        <strain evidence="2 3">120-4 pot B 10/14</strain>
    </source>
</reference>
<dbReference type="InterPro" id="IPR010061">
    <property type="entry name" value="MeMal-semiAld_DH"/>
</dbReference>
<comment type="similarity">
    <text evidence="1">Belongs to the aldehyde dehydrogenase family.</text>
</comment>
<dbReference type="PANTHER" id="PTHR43866:SF3">
    <property type="entry name" value="METHYLMALONATE-SEMIALDEHYDE DEHYDROGENASE [ACYLATING], MITOCHONDRIAL"/>
    <property type="match status" value="1"/>
</dbReference>
<comment type="caution">
    <text evidence="2">The sequence shown here is derived from an EMBL/GenBank/DDBJ whole genome shotgun (WGS) entry which is preliminary data.</text>
</comment>
<feature type="non-terminal residue" evidence="2">
    <location>
        <position position="67"/>
    </location>
</feature>
<dbReference type="PANTHER" id="PTHR43866">
    <property type="entry name" value="MALONATE-SEMIALDEHYDE DEHYDROGENASE"/>
    <property type="match status" value="1"/>
</dbReference>
<evidence type="ECO:0000313" key="2">
    <source>
        <dbReference type="EMBL" id="CAG8857468.1"/>
    </source>
</evidence>
<protein>
    <submittedName>
        <fullName evidence="2">7773_t:CDS:1</fullName>
    </submittedName>
</protein>
<evidence type="ECO:0000313" key="3">
    <source>
        <dbReference type="Proteomes" id="UP000789901"/>
    </source>
</evidence>
<accession>A0ABN7XRQ3</accession>
<sequence>MQPPLPNQFASHTELLEYVQAFAKTQGYAVTIRRSRSDKRGEIKNMTLECDRSGVYRNRLNLTDDTR</sequence>
<keyword evidence="3" id="KW-1185">Reference proteome</keyword>
<evidence type="ECO:0000256" key="1">
    <source>
        <dbReference type="ARBA" id="ARBA00009986"/>
    </source>
</evidence>
<feature type="non-terminal residue" evidence="2">
    <location>
        <position position="1"/>
    </location>
</feature>
<name>A0ABN7XRQ3_GIGMA</name>
<dbReference type="Proteomes" id="UP000789901">
    <property type="component" value="Unassembled WGS sequence"/>
</dbReference>
<organism evidence="2 3">
    <name type="scientific">Gigaspora margarita</name>
    <dbReference type="NCBI Taxonomy" id="4874"/>
    <lineage>
        <taxon>Eukaryota</taxon>
        <taxon>Fungi</taxon>
        <taxon>Fungi incertae sedis</taxon>
        <taxon>Mucoromycota</taxon>
        <taxon>Glomeromycotina</taxon>
        <taxon>Glomeromycetes</taxon>
        <taxon>Diversisporales</taxon>
        <taxon>Gigasporaceae</taxon>
        <taxon>Gigaspora</taxon>
    </lineage>
</organism>
<gene>
    <name evidence="2" type="ORF">GMARGA_LOCUS46287</name>
</gene>